<evidence type="ECO:0000256" key="1">
    <source>
        <dbReference type="SAM" id="Coils"/>
    </source>
</evidence>
<keyword evidence="1" id="KW-0175">Coiled coil</keyword>
<proteinExistence type="predicted"/>
<protein>
    <submittedName>
        <fullName evidence="3">Uncharacterized protein</fullName>
    </submittedName>
</protein>
<sequence length="165" mass="18500">MAPPKFKNKDPDAMDFLDCESDSGPAPTRKRRALKIDSPTDKISNSDLKSKFLLLELAHKKLECTVKELQIVIDVQQTELDNQRVELDLLKKERNSQNELVPSSASLSSPPARTCSLYSDIARKNPLVAKVSDRLALASDIMEIDKKRSVAVLENLLTRRCQPGR</sequence>
<dbReference type="AlphaFoldDB" id="A0A8R1ELC5"/>
<reference evidence="3" key="2">
    <citation type="submission" date="2022-06" db="UniProtKB">
        <authorList>
            <consortium name="EnsemblMetazoa"/>
        </authorList>
    </citation>
    <scope>IDENTIFICATION</scope>
    <source>
        <strain evidence="3">DF5081</strain>
    </source>
</reference>
<accession>A0A8R1ELC5</accession>
<reference evidence="4" key="1">
    <citation type="submission" date="2010-08" db="EMBL/GenBank/DDBJ databases">
        <authorList>
            <consortium name="Caenorhabditis japonica Sequencing Consortium"/>
            <person name="Wilson R.K."/>
        </authorList>
    </citation>
    <scope>NUCLEOTIDE SEQUENCE [LARGE SCALE GENOMIC DNA]</scope>
    <source>
        <strain evidence="4">DF5081</strain>
    </source>
</reference>
<evidence type="ECO:0000313" key="3">
    <source>
        <dbReference type="EnsemblMetazoa" id="CJA39356b.1"/>
    </source>
</evidence>
<feature type="region of interest" description="Disordered" evidence="2">
    <location>
        <begin position="1"/>
        <end position="31"/>
    </location>
</feature>
<dbReference type="Proteomes" id="UP000005237">
    <property type="component" value="Unassembled WGS sequence"/>
</dbReference>
<dbReference type="EnsemblMetazoa" id="CJA39356b.1">
    <property type="protein sequence ID" value="CJA39356b.1"/>
    <property type="gene ID" value="WBGene00215203"/>
</dbReference>
<name>A0A8R1ELC5_CAEJA</name>
<organism evidence="3 4">
    <name type="scientific">Caenorhabditis japonica</name>
    <dbReference type="NCBI Taxonomy" id="281687"/>
    <lineage>
        <taxon>Eukaryota</taxon>
        <taxon>Metazoa</taxon>
        <taxon>Ecdysozoa</taxon>
        <taxon>Nematoda</taxon>
        <taxon>Chromadorea</taxon>
        <taxon>Rhabditida</taxon>
        <taxon>Rhabditina</taxon>
        <taxon>Rhabditomorpha</taxon>
        <taxon>Rhabditoidea</taxon>
        <taxon>Rhabditidae</taxon>
        <taxon>Peloderinae</taxon>
        <taxon>Caenorhabditis</taxon>
    </lineage>
</organism>
<keyword evidence="4" id="KW-1185">Reference proteome</keyword>
<feature type="coiled-coil region" evidence="1">
    <location>
        <begin position="66"/>
        <end position="100"/>
    </location>
</feature>
<evidence type="ECO:0000256" key="2">
    <source>
        <dbReference type="SAM" id="MobiDB-lite"/>
    </source>
</evidence>
<evidence type="ECO:0000313" key="4">
    <source>
        <dbReference type="Proteomes" id="UP000005237"/>
    </source>
</evidence>